<protein>
    <recommendedName>
        <fullName evidence="3">DUF2004 domain-containing protein</fullName>
    </recommendedName>
</protein>
<evidence type="ECO:0008006" key="3">
    <source>
        <dbReference type="Google" id="ProtNLM"/>
    </source>
</evidence>
<evidence type="ECO:0000313" key="1">
    <source>
        <dbReference type="EMBL" id="AZS38902.1"/>
    </source>
</evidence>
<evidence type="ECO:0000313" key="2">
    <source>
        <dbReference type="Proteomes" id="UP000274841"/>
    </source>
</evidence>
<gene>
    <name evidence="1" type="ORF">CVS54_00199</name>
</gene>
<dbReference type="KEGG" id="moy:CVS54_00199"/>
<accession>A0A3S9WFQ3</accession>
<name>A0A3S9WFQ3_9MICO</name>
<dbReference type="AlphaFoldDB" id="A0A3S9WFQ3"/>
<dbReference type="EMBL" id="CP031422">
    <property type="protein sequence ID" value="AZS38902.1"/>
    <property type="molecule type" value="Genomic_DNA"/>
</dbReference>
<reference evidence="1 2" key="1">
    <citation type="submission" date="2018-08" db="EMBL/GenBank/DDBJ databases">
        <title>Microbacterium oxydans strain HG3.</title>
        <authorList>
            <person name="ORTET P."/>
        </authorList>
    </citation>
    <scope>NUCLEOTIDE SEQUENCE [LARGE SCALE GENOMIC DNA]</scope>
    <source>
        <strain evidence="1 2">HG3</strain>
    </source>
</reference>
<dbReference type="RefSeq" id="WP_127011518.1">
    <property type="nucleotide sequence ID" value="NZ_CP031422.1"/>
</dbReference>
<organism evidence="1 2">
    <name type="scientific">Microbacterium oxydans</name>
    <dbReference type="NCBI Taxonomy" id="82380"/>
    <lineage>
        <taxon>Bacteria</taxon>
        <taxon>Bacillati</taxon>
        <taxon>Actinomycetota</taxon>
        <taxon>Actinomycetes</taxon>
        <taxon>Micrococcales</taxon>
        <taxon>Microbacteriaceae</taxon>
        <taxon>Microbacterium</taxon>
    </lineage>
</organism>
<sequence length="106" mass="11712">MDRDLVAERINRCRQAIRDVYGRPEDEVGATLFVEHHLEELSETYWIAEFGSAAPSPESIINGLDATHRSDESGYSVDFRLPGSVTQYMICVEASDGGALSVSMES</sequence>
<dbReference type="Proteomes" id="UP000274841">
    <property type="component" value="Chromosome"/>
</dbReference>
<proteinExistence type="predicted"/>